<name>A0ABR0AU02_9CRUS</name>
<protein>
    <submittedName>
        <fullName evidence="1">Uncharacterized protein</fullName>
    </submittedName>
</protein>
<dbReference type="Proteomes" id="UP001234178">
    <property type="component" value="Unassembled WGS sequence"/>
</dbReference>
<proteinExistence type="predicted"/>
<keyword evidence="2" id="KW-1185">Reference proteome</keyword>
<evidence type="ECO:0000313" key="1">
    <source>
        <dbReference type="EMBL" id="KAK4028614.1"/>
    </source>
</evidence>
<organism evidence="1 2">
    <name type="scientific">Daphnia magna</name>
    <dbReference type="NCBI Taxonomy" id="35525"/>
    <lineage>
        <taxon>Eukaryota</taxon>
        <taxon>Metazoa</taxon>
        <taxon>Ecdysozoa</taxon>
        <taxon>Arthropoda</taxon>
        <taxon>Crustacea</taxon>
        <taxon>Branchiopoda</taxon>
        <taxon>Diplostraca</taxon>
        <taxon>Cladocera</taxon>
        <taxon>Anomopoda</taxon>
        <taxon>Daphniidae</taxon>
        <taxon>Daphnia</taxon>
    </lineage>
</organism>
<comment type="caution">
    <text evidence="1">The sequence shown here is derived from an EMBL/GenBank/DDBJ whole genome shotgun (WGS) entry which is preliminary data.</text>
</comment>
<evidence type="ECO:0000313" key="2">
    <source>
        <dbReference type="Proteomes" id="UP001234178"/>
    </source>
</evidence>
<sequence length="66" mass="7441">MSKGDIEQGDGENDWVPSVSFVTIYHGKRILDLEMLCLPVDKIIGFPDTKELRIVYPRANPHSGKI</sequence>
<gene>
    <name evidence="1" type="ORF">OUZ56_021619</name>
</gene>
<reference evidence="1 2" key="1">
    <citation type="journal article" date="2023" name="Nucleic Acids Res.">
        <title>The hologenome of Daphnia magna reveals possible DNA methylation and microbiome-mediated evolution of the host genome.</title>
        <authorList>
            <person name="Chaturvedi A."/>
            <person name="Li X."/>
            <person name="Dhandapani V."/>
            <person name="Marshall H."/>
            <person name="Kissane S."/>
            <person name="Cuenca-Cambronero M."/>
            <person name="Asole G."/>
            <person name="Calvet F."/>
            <person name="Ruiz-Romero M."/>
            <person name="Marangio P."/>
            <person name="Guigo R."/>
            <person name="Rago D."/>
            <person name="Mirbahai L."/>
            <person name="Eastwood N."/>
            <person name="Colbourne J.K."/>
            <person name="Zhou J."/>
            <person name="Mallon E."/>
            <person name="Orsini L."/>
        </authorList>
    </citation>
    <scope>NUCLEOTIDE SEQUENCE [LARGE SCALE GENOMIC DNA]</scope>
    <source>
        <strain evidence="1">LRV0_1</strain>
    </source>
</reference>
<accession>A0ABR0AU02</accession>
<dbReference type="EMBL" id="JAOYFB010000039">
    <property type="protein sequence ID" value="KAK4028614.1"/>
    <property type="molecule type" value="Genomic_DNA"/>
</dbReference>